<dbReference type="RefSeq" id="XP_025401272.1">
    <property type="nucleotide sequence ID" value="XM_025542685.1"/>
</dbReference>
<accession>A0A317WM16</accession>
<dbReference type="VEuPathDB" id="FungiDB:BO70DRAFT_360029"/>
<evidence type="ECO:0000313" key="2">
    <source>
        <dbReference type="EMBL" id="PWY87389.1"/>
    </source>
</evidence>
<sequence>MRSLYSCPWQANQENWAIDVDPIVEGDIARGLDDAEIPYCFFGNPVLRMYGHRPERTFRFGESRCNEGFQLWPEQFSGWVVADLHLEQVVPVLQGLAFGVCSQHTDCTPMEYSLGGQPLPDLHFHPEGVGYPGPSDLVPIVTISFYASDNVFWDLLDPPFTDPLPNDPNYMLSNDEFLPECSPAAPYLEVGRRSPSQYPLKIPTPARYTEIAILNLCRAVHGNAAWKLFWEGQLRRIVEVMDNDPDENPVFELDDLPSPFREYLSCQWTGTVEGLVEASVILQKLYEELVSEDSLPDATGTWAKQEMHPDPPGFHDTLADS</sequence>
<feature type="region of interest" description="Disordered" evidence="1">
    <location>
        <begin position="301"/>
        <end position="321"/>
    </location>
</feature>
<dbReference type="GeneID" id="37064922"/>
<keyword evidence="3" id="KW-1185">Reference proteome</keyword>
<comment type="caution">
    <text evidence="2">The sequence shown here is derived from an EMBL/GenBank/DDBJ whole genome shotgun (WGS) entry which is preliminary data.</text>
</comment>
<evidence type="ECO:0000256" key="1">
    <source>
        <dbReference type="SAM" id="MobiDB-lite"/>
    </source>
</evidence>
<dbReference type="OrthoDB" id="4499271at2759"/>
<dbReference type="EMBL" id="MSFL01000006">
    <property type="protein sequence ID" value="PWY87389.1"/>
    <property type="molecule type" value="Genomic_DNA"/>
</dbReference>
<dbReference type="AlphaFoldDB" id="A0A317WM16"/>
<name>A0A317WM16_9EURO</name>
<organism evidence="2 3">
    <name type="scientific">Aspergillus heteromorphus CBS 117.55</name>
    <dbReference type="NCBI Taxonomy" id="1448321"/>
    <lineage>
        <taxon>Eukaryota</taxon>
        <taxon>Fungi</taxon>
        <taxon>Dikarya</taxon>
        <taxon>Ascomycota</taxon>
        <taxon>Pezizomycotina</taxon>
        <taxon>Eurotiomycetes</taxon>
        <taxon>Eurotiomycetidae</taxon>
        <taxon>Eurotiales</taxon>
        <taxon>Aspergillaceae</taxon>
        <taxon>Aspergillus</taxon>
        <taxon>Aspergillus subgen. Circumdati</taxon>
    </lineage>
</organism>
<gene>
    <name evidence="2" type="ORF">BO70DRAFT_360029</name>
</gene>
<reference evidence="2 3" key="1">
    <citation type="submission" date="2016-12" db="EMBL/GenBank/DDBJ databases">
        <title>The genomes of Aspergillus section Nigri reveals drivers in fungal speciation.</title>
        <authorList>
            <consortium name="DOE Joint Genome Institute"/>
            <person name="Vesth T.C."/>
            <person name="Nybo J."/>
            <person name="Theobald S."/>
            <person name="Brandl J."/>
            <person name="Frisvad J.C."/>
            <person name="Nielsen K.F."/>
            <person name="Lyhne E.K."/>
            <person name="Kogle M.E."/>
            <person name="Kuo A."/>
            <person name="Riley R."/>
            <person name="Clum A."/>
            <person name="Nolan M."/>
            <person name="Lipzen A."/>
            <person name="Salamov A."/>
            <person name="Henrissat B."/>
            <person name="Wiebenga A."/>
            <person name="De Vries R.P."/>
            <person name="Grigoriev I.V."/>
            <person name="Mortensen U.H."/>
            <person name="Andersen M.R."/>
            <person name="Baker S.E."/>
        </authorList>
    </citation>
    <scope>NUCLEOTIDE SEQUENCE [LARGE SCALE GENOMIC DNA]</scope>
    <source>
        <strain evidence="2 3">CBS 117.55</strain>
    </source>
</reference>
<dbReference type="Proteomes" id="UP000247233">
    <property type="component" value="Unassembled WGS sequence"/>
</dbReference>
<proteinExistence type="predicted"/>
<protein>
    <submittedName>
        <fullName evidence="2">Uncharacterized protein</fullName>
    </submittedName>
</protein>
<evidence type="ECO:0000313" key="3">
    <source>
        <dbReference type="Proteomes" id="UP000247233"/>
    </source>
</evidence>